<proteinExistence type="predicted"/>
<protein>
    <submittedName>
        <fullName evidence="3">Uncharacterized protein</fullName>
    </submittedName>
</protein>
<organism evidence="3 4">
    <name type="scientific">Arthrobacter phage Reedo</name>
    <dbReference type="NCBI Taxonomy" id="2910755"/>
    <lineage>
        <taxon>Viruses</taxon>
        <taxon>Duplodnaviria</taxon>
        <taxon>Heunggongvirae</taxon>
        <taxon>Uroviricota</taxon>
        <taxon>Caudoviricetes</taxon>
        <taxon>Casidaviridae</taxon>
        <taxon>Manhattanvirus</taxon>
        <taxon>Manhattanvirus reedo</taxon>
    </lineage>
</organism>
<keyword evidence="1" id="KW-0175">Coiled coil</keyword>
<feature type="compositionally biased region" description="Basic and acidic residues" evidence="2">
    <location>
        <begin position="28"/>
        <end position="42"/>
    </location>
</feature>
<sequence>MTHTEAARALAKESLNLARVLNMTEEIQWERSHVPTPREDTSQRASGGHGDPTGDITLDPRRLALREAVVAAERTIEESTRALRKAQNAVLEATARWNGE</sequence>
<keyword evidence="4" id="KW-1185">Reference proteome</keyword>
<dbReference type="RefSeq" id="YP_010678226.1">
    <property type="nucleotide sequence ID" value="NC_071032.1"/>
</dbReference>
<dbReference type="EMBL" id="OL455896">
    <property type="protein sequence ID" value="UJQ86833.1"/>
    <property type="molecule type" value="Genomic_DNA"/>
</dbReference>
<dbReference type="InterPro" id="IPR055593">
    <property type="entry name" value="DUF7169"/>
</dbReference>
<accession>A0AA49BP43</accession>
<dbReference type="Proteomes" id="UP001200740">
    <property type="component" value="Segment"/>
</dbReference>
<evidence type="ECO:0000313" key="3">
    <source>
        <dbReference type="EMBL" id="UJQ86833.1"/>
    </source>
</evidence>
<feature type="coiled-coil region" evidence="1">
    <location>
        <begin position="69"/>
        <end position="96"/>
    </location>
</feature>
<name>A0AA49BP43_9CAUD</name>
<feature type="region of interest" description="Disordered" evidence="2">
    <location>
        <begin position="28"/>
        <end position="59"/>
    </location>
</feature>
<evidence type="ECO:0000256" key="2">
    <source>
        <dbReference type="SAM" id="MobiDB-lite"/>
    </source>
</evidence>
<reference evidence="3" key="1">
    <citation type="submission" date="2021-11" db="EMBL/GenBank/DDBJ databases">
        <authorList>
            <person name="Furlong K.P."/>
            <person name="Elkbouli M."/>
            <person name="Barwitzki K."/>
            <person name="Hastings E.M."/>
            <person name="Saal A.P."/>
            <person name="Sandouka T."/>
            <person name="Tran A."/>
            <person name="Tremblay V."/>
            <person name="Williams E.C."/>
            <person name="Giles L.L."/>
            <person name="McCarthy L."/>
            <person name="Wheaton K.A."/>
            <person name="Chan K."/>
            <person name="Rudner A.D."/>
            <person name="Beyer A.R."/>
            <person name="Chong R.A."/>
            <person name="Edgington N.P."/>
            <person name="Freise A.C."/>
            <person name="Garcia Costas A.M."/>
            <person name="Gibb B.P."/>
            <person name="Klyczek K.K."/>
            <person name="Swerdlow S.J."/>
            <person name="Garlena R.A."/>
            <person name="Russell D.A."/>
            <person name="Jacobs-Sera D."/>
            <person name="Hatfull G.F."/>
        </authorList>
    </citation>
    <scope>NUCLEOTIDE SEQUENCE</scope>
</reference>
<dbReference type="GeneID" id="77954619"/>
<evidence type="ECO:0000256" key="1">
    <source>
        <dbReference type="SAM" id="Coils"/>
    </source>
</evidence>
<evidence type="ECO:0000313" key="4">
    <source>
        <dbReference type="Proteomes" id="UP001200740"/>
    </source>
</evidence>
<gene>
    <name evidence="3" type="primary">43</name>
    <name evidence="3" type="ORF">SEA_REEDO_43</name>
</gene>
<dbReference type="Pfam" id="PF23773">
    <property type="entry name" value="DUF7169"/>
    <property type="match status" value="1"/>
</dbReference>
<dbReference type="KEGG" id="vg:77954619"/>